<organism evidence="3">
    <name type="scientific">Auxenochlorella protothecoides</name>
    <name type="common">Green microalga</name>
    <name type="synonym">Chlorella protothecoides</name>
    <dbReference type="NCBI Taxonomy" id="3075"/>
    <lineage>
        <taxon>Eukaryota</taxon>
        <taxon>Viridiplantae</taxon>
        <taxon>Chlorophyta</taxon>
        <taxon>core chlorophytes</taxon>
        <taxon>Trebouxiophyceae</taxon>
        <taxon>Chlorellales</taxon>
        <taxon>Chlorellaceae</taxon>
        <taxon>Auxenochlorella</taxon>
    </lineage>
</organism>
<feature type="compositionally biased region" description="Pro residues" evidence="1">
    <location>
        <begin position="1"/>
        <end position="13"/>
    </location>
</feature>
<reference evidence="3" key="1">
    <citation type="submission" date="2015-08" db="EMBL/GenBank/DDBJ databases">
        <authorList>
            <person name="Babu N.S."/>
            <person name="Beckwith C.J."/>
            <person name="Beseler K.G."/>
            <person name="Brison A."/>
            <person name="Carone J.V."/>
            <person name="Caskin T.P."/>
            <person name="Diamond M."/>
            <person name="Durham M.E."/>
            <person name="Foxe J.M."/>
            <person name="Go M."/>
            <person name="Henderson B.A."/>
            <person name="Jones I.B."/>
            <person name="McGettigan J.A."/>
            <person name="Micheletti S.J."/>
            <person name="Nasrallah M.E."/>
            <person name="Ortiz D."/>
            <person name="Piller C.R."/>
            <person name="Privatt S.R."/>
            <person name="Schneider S.L."/>
            <person name="Sharp S."/>
            <person name="Smith T.C."/>
            <person name="Stanton J.D."/>
            <person name="Ullery H.E."/>
            <person name="Wilson R.J."/>
            <person name="Serrano M.G."/>
            <person name="Buck G."/>
            <person name="Lee V."/>
            <person name="Wang Y."/>
            <person name="Carvalho R."/>
            <person name="Voegtly L."/>
            <person name="Shi R."/>
            <person name="Duckworth R."/>
            <person name="Johnson A."/>
            <person name="Loviza R."/>
            <person name="Walstead R."/>
            <person name="Shah Z."/>
            <person name="Kiflezghi M."/>
            <person name="Wade K."/>
            <person name="Ball S.L."/>
            <person name="Bradley K.W."/>
            <person name="Asai D.J."/>
            <person name="Bowman C.A."/>
            <person name="Russell D.A."/>
            <person name="Pope W.H."/>
            <person name="Jacobs-Sera D."/>
            <person name="Hendrix R.W."/>
            <person name="Hatfull G.F."/>
        </authorList>
    </citation>
    <scope>NUCLEOTIDE SEQUENCE</scope>
</reference>
<evidence type="ECO:0000313" key="3">
    <source>
        <dbReference type="EMBL" id="JAT78225.1"/>
    </source>
</evidence>
<gene>
    <name evidence="3" type="ORF">g.23221</name>
</gene>
<protein>
    <recommendedName>
        <fullName evidence="2">SAC3/GANP/THP3 conserved domain-containing protein</fullName>
    </recommendedName>
</protein>
<dbReference type="Gene3D" id="1.25.40.990">
    <property type="match status" value="1"/>
</dbReference>
<accession>A0A1D2AH49</accession>
<feature type="compositionally biased region" description="Low complexity" evidence="1">
    <location>
        <begin position="100"/>
        <end position="109"/>
    </location>
</feature>
<evidence type="ECO:0000259" key="2">
    <source>
        <dbReference type="Pfam" id="PF03399"/>
    </source>
</evidence>
<dbReference type="AlphaFoldDB" id="A0A1D2AH49"/>
<dbReference type="InterPro" id="IPR005062">
    <property type="entry name" value="SAC3/GANP/THP3_conserved"/>
</dbReference>
<feature type="region of interest" description="Disordered" evidence="1">
    <location>
        <begin position="358"/>
        <end position="484"/>
    </location>
</feature>
<sequence length="624" mass="64509">MDPPPPPPPPPYPDTTAGAAPSPAPPAPAHAPGYVQDGYAAQQQYHQYHGTWGREPGPAYPGHPPHAYGHYPGHQHPGYHYQQPHYHGPDPAYGHGAPRPSYQAAASVYAPPPSVPAALPRPPQPPSQPPHPPHPPESYNAVPPPPTLAPQRSIPPARPAWQPPAAPAAGPRPAPQESAATASLVSAAQSAAAAIAAAHPGKSAGAGWGAPAPAPAQPPAGGRGPPASVRPAFLRVNVTRRPAAGAAPAPGQGAWPPSLKAYVERAFTATPAKARPRLQLALKSIIAEAQAQGELWRRDWDTLPLPDMQHSAEDAAVLVRETAAFAPQSTDGASSHAAPAAAALRSAAGDSRVAGTFAAPWLPPANPPGAGQAASPAAQGMKRGLPWQTGEQAGAGAPPPSPAVFGLAAGGRPKKGRKAAARSPAKLCTESEESGAEGRGPWRRKAGRRAAVPGGEEEVRARARAGRFGSGAADGVASRPNVGHERRQRFLASLDRANTQEELDWDAFAVKGTCTRLEKSYFRLTSAPDPATVRSEPVLRAALDQLVARIASGQAAYFYALDQFKGLRQDCTVQHLRNGLARQVYEAHARAALEYGDVAEYNQCQGQLAMLDAADAAAASGGGA</sequence>
<dbReference type="PANTHER" id="PTHR12436:SF4">
    <property type="entry name" value="LEUKOCYTE RECEPTOR CLUSTER MEMBER 8"/>
    <property type="match status" value="1"/>
</dbReference>
<dbReference type="EMBL" id="GDKF01000397">
    <property type="protein sequence ID" value="JAT78225.1"/>
    <property type="molecule type" value="Transcribed_RNA"/>
</dbReference>
<feature type="compositionally biased region" description="Pro residues" evidence="1">
    <location>
        <begin position="156"/>
        <end position="174"/>
    </location>
</feature>
<name>A0A1D2AH49_AUXPR</name>
<feature type="compositionally biased region" description="Low complexity" evidence="1">
    <location>
        <begin position="368"/>
        <end position="380"/>
    </location>
</feature>
<feature type="region of interest" description="Disordered" evidence="1">
    <location>
        <begin position="1"/>
        <end position="229"/>
    </location>
</feature>
<feature type="domain" description="SAC3/GANP/THP3 conserved" evidence="2">
    <location>
        <begin position="520"/>
        <end position="591"/>
    </location>
</feature>
<dbReference type="Pfam" id="PF03399">
    <property type="entry name" value="SAC3_GANP"/>
    <property type="match status" value="1"/>
</dbReference>
<feature type="compositionally biased region" description="Pro residues" evidence="1">
    <location>
        <begin position="110"/>
        <end position="148"/>
    </location>
</feature>
<feature type="compositionally biased region" description="Low complexity" evidence="1">
    <location>
        <begin position="175"/>
        <end position="211"/>
    </location>
</feature>
<feature type="non-terminal residue" evidence="3">
    <location>
        <position position="624"/>
    </location>
</feature>
<dbReference type="GO" id="GO:0005634">
    <property type="term" value="C:nucleus"/>
    <property type="evidence" value="ECO:0007669"/>
    <property type="project" value="TreeGrafter"/>
</dbReference>
<proteinExistence type="predicted"/>
<evidence type="ECO:0000256" key="1">
    <source>
        <dbReference type="SAM" id="MobiDB-lite"/>
    </source>
</evidence>
<feature type="compositionally biased region" description="Low complexity" evidence="1">
    <location>
        <begin position="65"/>
        <end position="86"/>
    </location>
</feature>
<feature type="compositionally biased region" description="Low complexity" evidence="1">
    <location>
        <begin position="39"/>
        <end position="49"/>
    </location>
</feature>
<dbReference type="InterPro" id="IPR045107">
    <property type="entry name" value="SAC3/GANP/THP3"/>
</dbReference>
<dbReference type="PANTHER" id="PTHR12436">
    <property type="entry name" value="80 KDA MCM3-ASSOCIATED PROTEIN"/>
    <property type="match status" value="1"/>
</dbReference>